<gene>
    <name evidence="1" type="primary">NCL1_22674</name>
    <name evidence="1" type="ORF">TNIN_488911</name>
</gene>
<dbReference type="EMBL" id="BMAV01001749">
    <property type="protein sequence ID" value="GFY40184.1"/>
    <property type="molecule type" value="Genomic_DNA"/>
</dbReference>
<dbReference type="AlphaFoldDB" id="A0A8X6WTM7"/>
<proteinExistence type="predicted"/>
<evidence type="ECO:0000313" key="1">
    <source>
        <dbReference type="EMBL" id="GFY40184.1"/>
    </source>
</evidence>
<keyword evidence="2" id="KW-1185">Reference proteome</keyword>
<dbReference type="Proteomes" id="UP000886998">
    <property type="component" value="Unassembled WGS sequence"/>
</dbReference>
<accession>A0A8X6WTM7</accession>
<reference evidence="1" key="1">
    <citation type="submission" date="2020-08" db="EMBL/GenBank/DDBJ databases">
        <title>Multicomponent nature underlies the extraordinary mechanical properties of spider dragline silk.</title>
        <authorList>
            <person name="Kono N."/>
            <person name="Nakamura H."/>
            <person name="Mori M."/>
            <person name="Yoshida Y."/>
            <person name="Ohtoshi R."/>
            <person name="Malay A.D."/>
            <person name="Moran D.A.P."/>
            <person name="Tomita M."/>
            <person name="Numata K."/>
            <person name="Arakawa K."/>
        </authorList>
    </citation>
    <scope>NUCLEOTIDE SEQUENCE</scope>
</reference>
<organism evidence="1 2">
    <name type="scientific">Trichonephila inaurata madagascariensis</name>
    <dbReference type="NCBI Taxonomy" id="2747483"/>
    <lineage>
        <taxon>Eukaryota</taxon>
        <taxon>Metazoa</taxon>
        <taxon>Ecdysozoa</taxon>
        <taxon>Arthropoda</taxon>
        <taxon>Chelicerata</taxon>
        <taxon>Arachnida</taxon>
        <taxon>Araneae</taxon>
        <taxon>Araneomorphae</taxon>
        <taxon>Entelegynae</taxon>
        <taxon>Araneoidea</taxon>
        <taxon>Nephilidae</taxon>
        <taxon>Trichonephila</taxon>
        <taxon>Trichonephila inaurata</taxon>
    </lineage>
</organism>
<name>A0A8X6WTM7_9ARAC</name>
<evidence type="ECO:0000313" key="2">
    <source>
        <dbReference type="Proteomes" id="UP000886998"/>
    </source>
</evidence>
<protein>
    <submittedName>
        <fullName evidence="1">Uncharacterized protein</fullName>
    </submittedName>
</protein>
<sequence length="201" mass="23528">MGWLKKLMSAIPGIKKKSKVGKFERLTEFDTDFPDKKDFYPDDAFDIEAGPSGYPNITYPTFEETDFQKFIEPEKRETVNTQNETLTKTADQSVKKSNNFHLALLKKRFNRKKKIFDFYSCGFCGDYCTFSSKGFRSHFITVHKIGVQKDRTWDRFGHPFELEFEETTETSPTSEIQLEDLDEQRQLEWALKDSAMMYAAK</sequence>
<comment type="caution">
    <text evidence="1">The sequence shown here is derived from an EMBL/GenBank/DDBJ whole genome shotgun (WGS) entry which is preliminary data.</text>
</comment>